<feature type="domain" description="DUF4139" evidence="3">
    <location>
        <begin position="216"/>
        <end position="519"/>
    </location>
</feature>
<evidence type="ECO:0000313" key="5">
    <source>
        <dbReference type="EMBL" id="TXC81342.1"/>
    </source>
</evidence>
<evidence type="ECO:0000313" key="6">
    <source>
        <dbReference type="Proteomes" id="UP000321168"/>
    </source>
</evidence>
<dbReference type="Pfam" id="PF13600">
    <property type="entry name" value="DUF4140"/>
    <property type="match status" value="1"/>
</dbReference>
<protein>
    <submittedName>
        <fullName evidence="5">Mucoidy inhibitor MuiA family protein</fullName>
    </submittedName>
</protein>
<dbReference type="RefSeq" id="WP_147013999.1">
    <property type="nucleotide sequence ID" value="NZ_VORB01000004.1"/>
</dbReference>
<proteinExistence type="predicted"/>
<feature type="chain" id="PRO_5022793213" evidence="2">
    <location>
        <begin position="21"/>
        <end position="525"/>
    </location>
</feature>
<dbReference type="Proteomes" id="UP000321168">
    <property type="component" value="Unassembled WGS sequence"/>
</dbReference>
<evidence type="ECO:0000256" key="1">
    <source>
        <dbReference type="SAM" id="Coils"/>
    </source>
</evidence>
<dbReference type="Pfam" id="PF13598">
    <property type="entry name" value="DUF4139"/>
    <property type="match status" value="1"/>
</dbReference>
<evidence type="ECO:0000256" key="2">
    <source>
        <dbReference type="SAM" id="SignalP"/>
    </source>
</evidence>
<feature type="domain" description="DUF4140" evidence="4">
    <location>
        <begin position="33"/>
        <end position="127"/>
    </location>
</feature>
<dbReference type="OrthoDB" id="634585at2"/>
<keyword evidence="2" id="KW-0732">Signal</keyword>
<dbReference type="EMBL" id="VORB01000004">
    <property type="protein sequence ID" value="TXC81342.1"/>
    <property type="molecule type" value="Genomic_DNA"/>
</dbReference>
<dbReference type="AlphaFoldDB" id="A0A5C6V7V1"/>
<evidence type="ECO:0000259" key="4">
    <source>
        <dbReference type="Pfam" id="PF13600"/>
    </source>
</evidence>
<comment type="caution">
    <text evidence="5">The sequence shown here is derived from an EMBL/GenBank/DDBJ whole genome shotgun (WGS) entry which is preliminary data.</text>
</comment>
<feature type="signal peptide" evidence="2">
    <location>
        <begin position="1"/>
        <end position="20"/>
    </location>
</feature>
<keyword evidence="1" id="KW-0175">Coiled coil</keyword>
<sequence>MQLKSIFLLSLLSICLTAVYGQNKNLDAPIKEVLVYLEGAEITRSAKVSLSPGQNNFVIKGISGFANPQSIQLSGLGNGKISYVNMERDYLSDISVPADVQGLLEKHDETDFKLAIRKRVLNAYSEEKKLILSNQKILGEDSDLSVEDLVKLADLYRNRLKEIELKTLEISREIRDLEKELKKVSNQLGSWKTLPDQSQQALEIGLYSSSAASIDLEIKYLVYNARWEPTYDVIAGSNQSKIKLVYKAMVSQRTGVNWDNVQLNFSTGTPTVGAFLPELYPDYVEIIKNQPVTARAAYNKMELAADMEMVEEEGLYRKTSRAAGNVNTYFETSGKHSIASFSKGIAVGLSELDLNAEMEYLAVPKVSNEAYLAAMVGGFESEALLPGNARMYYEGTLSGSSYINPLATDEKLKLSLGRDPQIAVSRKSVLDRSKEGNLISSNRKSFHYQIQLKNNKGKAIQIKVLDQIPLSRNQEVEVITEDISGASLNKDTGELTWNINLGPSESKTLNLKYYIKFPKGEKINR</sequence>
<feature type="coiled-coil region" evidence="1">
    <location>
        <begin position="146"/>
        <end position="194"/>
    </location>
</feature>
<gene>
    <name evidence="5" type="ORF">FRX97_04885</name>
</gene>
<dbReference type="NCBIfam" id="TIGR02231">
    <property type="entry name" value="mucoidy inhibitor MuiA family protein"/>
    <property type="match status" value="1"/>
</dbReference>
<dbReference type="InterPro" id="IPR025554">
    <property type="entry name" value="DUF4140"/>
</dbReference>
<dbReference type="PANTHER" id="PTHR31005:SF8">
    <property type="entry name" value="DUF4139 DOMAIN-CONTAINING PROTEIN"/>
    <property type="match status" value="1"/>
</dbReference>
<dbReference type="PANTHER" id="PTHR31005">
    <property type="entry name" value="DUF4139 DOMAIN-CONTAINING PROTEIN"/>
    <property type="match status" value="1"/>
</dbReference>
<name>A0A5C6V7V1_9FLAO</name>
<organism evidence="5 6">
    <name type="scientific">Luteibaculum oceani</name>
    <dbReference type="NCBI Taxonomy" id="1294296"/>
    <lineage>
        <taxon>Bacteria</taxon>
        <taxon>Pseudomonadati</taxon>
        <taxon>Bacteroidota</taxon>
        <taxon>Flavobacteriia</taxon>
        <taxon>Flavobacteriales</taxon>
        <taxon>Luteibaculaceae</taxon>
        <taxon>Luteibaculum</taxon>
    </lineage>
</organism>
<keyword evidence="6" id="KW-1185">Reference proteome</keyword>
<dbReference type="InterPro" id="IPR011935">
    <property type="entry name" value="CHP02231"/>
</dbReference>
<dbReference type="InterPro" id="IPR037291">
    <property type="entry name" value="DUF4139"/>
</dbReference>
<evidence type="ECO:0000259" key="3">
    <source>
        <dbReference type="Pfam" id="PF13598"/>
    </source>
</evidence>
<reference evidence="5 6" key="1">
    <citation type="submission" date="2019-08" db="EMBL/GenBank/DDBJ databases">
        <title>Genome of Luteibaculum oceani JCM 18817.</title>
        <authorList>
            <person name="Bowman J.P."/>
        </authorList>
    </citation>
    <scope>NUCLEOTIDE SEQUENCE [LARGE SCALE GENOMIC DNA]</scope>
    <source>
        <strain evidence="5 6">JCM 18817</strain>
    </source>
</reference>
<accession>A0A5C6V7V1</accession>